<dbReference type="Pfam" id="PF13180">
    <property type="entry name" value="PDZ_2"/>
    <property type="match status" value="1"/>
</dbReference>
<dbReference type="InterPro" id="IPR036034">
    <property type="entry name" value="PDZ_sf"/>
</dbReference>
<evidence type="ECO:0000259" key="2">
    <source>
        <dbReference type="PROSITE" id="PS50106"/>
    </source>
</evidence>
<dbReference type="InterPro" id="IPR024191">
    <property type="entry name" value="Peptidase_M61"/>
</dbReference>
<dbReference type="Pfam" id="PF17899">
    <property type="entry name" value="Peptidase_M61_N"/>
    <property type="match status" value="1"/>
</dbReference>
<organism evidence="3 4">
    <name type="scientific">Mucilaginibacter boryungensis</name>
    <dbReference type="NCBI Taxonomy" id="768480"/>
    <lineage>
        <taxon>Bacteria</taxon>
        <taxon>Pseudomonadati</taxon>
        <taxon>Bacteroidota</taxon>
        <taxon>Sphingobacteriia</taxon>
        <taxon>Sphingobacteriales</taxon>
        <taxon>Sphingobacteriaceae</taxon>
        <taxon>Mucilaginibacter</taxon>
    </lineage>
</organism>
<evidence type="ECO:0000313" key="4">
    <source>
        <dbReference type="Proteomes" id="UP000632774"/>
    </source>
</evidence>
<dbReference type="Gene3D" id="1.10.390.10">
    <property type="entry name" value="Neutral Protease Domain 2"/>
    <property type="match status" value="1"/>
</dbReference>
<feature type="chain" id="PRO_5046579921" evidence="1">
    <location>
        <begin position="20"/>
        <end position="620"/>
    </location>
</feature>
<dbReference type="Gene3D" id="2.60.40.3650">
    <property type="match status" value="1"/>
</dbReference>
<dbReference type="PROSITE" id="PS50106">
    <property type="entry name" value="PDZ"/>
    <property type="match status" value="1"/>
</dbReference>
<dbReference type="InterPro" id="IPR027268">
    <property type="entry name" value="Peptidase_M4/M1_CTD_sf"/>
</dbReference>
<dbReference type="InterPro" id="IPR001478">
    <property type="entry name" value="PDZ"/>
</dbReference>
<dbReference type="SUPFAM" id="SSF55486">
    <property type="entry name" value="Metalloproteases ('zincins'), catalytic domain"/>
    <property type="match status" value="1"/>
</dbReference>
<gene>
    <name evidence="3" type="ORF">IRJ18_18350</name>
</gene>
<dbReference type="SUPFAM" id="SSF50156">
    <property type="entry name" value="PDZ domain-like"/>
    <property type="match status" value="1"/>
</dbReference>
<name>A0ABR9XLS3_9SPHI</name>
<dbReference type="SMART" id="SM00228">
    <property type="entry name" value="PDZ"/>
    <property type="match status" value="1"/>
</dbReference>
<dbReference type="Pfam" id="PF05299">
    <property type="entry name" value="Peptidase_M61"/>
    <property type="match status" value="1"/>
</dbReference>
<feature type="signal peptide" evidence="1">
    <location>
        <begin position="1"/>
        <end position="19"/>
    </location>
</feature>
<dbReference type="InterPro" id="IPR007963">
    <property type="entry name" value="Peptidase_M61_catalytic"/>
</dbReference>
<protein>
    <submittedName>
        <fullName evidence="3">M61 family metallopeptidase</fullName>
    </submittedName>
</protein>
<evidence type="ECO:0000313" key="3">
    <source>
        <dbReference type="EMBL" id="MBE9668337.1"/>
    </source>
</evidence>
<dbReference type="Proteomes" id="UP000632774">
    <property type="component" value="Unassembled WGS sequence"/>
</dbReference>
<reference evidence="3 4" key="1">
    <citation type="submission" date="2020-10" db="EMBL/GenBank/DDBJ databases">
        <title>Mucilaginibacter mali sp. nov., isolated from rhizosphere soil of apple orchard.</title>
        <authorList>
            <person name="Lee J.-S."/>
            <person name="Kim H.S."/>
            <person name="Kim J.-S."/>
        </authorList>
    </citation>
    <scope>NUCLEOTIDE SEQUENCE [LARGE SCALE GENOMIC DNA]</scope>
    <source>
        <strain evidence="3 4">KCTC 23157</strain>
    </source>
</reference>
<dbReference type="RefSeq" id="WP_194107745.1">
    <property type="nucleotide sequence ID" value="NZ_JADFFM010000002.1"/>
</dbReference>
<dbReference type="PIRSF" id="PIRSF016493">
    <property type="entry name" value="Glycyl_aminpptds"/>
    <property type="match status" value="1"/>
</dbReference>
<dbReference type="InterPro" id="IPR040756">
    <property type="entry name" value="Peptidase_M61_N"/>
</dbReference>
<keyword evidence="1" id="KW-0732">Signal</keyword>
<feature type="domain" description="PDZ" evidence="2">
    <location>
        <begin position="481"/>
        <end position="576"/>
    </location>
</feature>
<comment type="caution">
    <text evidence="3">The sequence shown here is derived from an EMBL/GenBank/DDBJ whole genome shotgun (WGS) entry which is preliminary data.</text>
</comment>
<dbReference type="Gene3D" id="2.30.42.10">
    <property type="match status" value="1"/>
</dbReference>
<evidence type="ECO:0000256" key="1">
    <source>
        <dbReference type="SAM" id="SignalP"/>
    </source>
</evidence>
<dbReference type="EMBL" id="JADFFM010000002">
    <property type="protein sequence ID" value="MBE9668337.1"/>
    <property type="molecule type" value="Genomic_DNA"/>
</dbReference>
<accession>A0ABR9XLS3</accession>
<proteinExistence type="predicted"/>
<sequence length="620" mass="68998">MKKLLLSMAAVFMAVAAFAQNEIYYSVSFPNAIHHEAEISLRIGNLPLSPLRVRMSRSSAGRYATHEFGKNVYNVHAVDGNGKALTVKQIEGDVWEISGHGDNVKVSYTLFANWTDGTYASIDPSHAHLNMPAAMMWAVGFDARPIHIQFDDFEKYGWQIATQLKQETQNSYFAPNLQYLMDSPTELSNYKENSWEVKNPDGKKLGLHVAIHSDDSQPVIDNFAKMVQKIVLEEQAVFGELPVYDFNNYTFLDDVYPTNSGDGMEHRNSTCIVHPADKIEGNESRLLGTYAHEYFHSWNVKRIRPKSLEPFNFEHANMSSELWFAEGFTQYYGELMLVRAGFVTPEQYTRTAAGLINSVLNTPAALKYTPAQMSRYSVFADAGVSIDPNNNTNIFTSYYFYGGATALALDLRLRSEFNLTLDDYMQAVWQNLGKVMKPYTIADLQTVLGKVTNPKFAADFFNRYINGIEKNNYEALLTKAGMVLRKAQPGKAWAGSFGGFQGRGRAGQARTANAATGIPIVNSTAQGSPIYKAGIDAGDILLKADGKELTDATTLQDILVAKKPGDKISISYKNRTGMHETELTLEENPALEVVTNEKAGKELTKDQAAFRSAWLSTKVK</sequence>
<keyword evidence="4" id="KW-1185">Reference proteome</keyword>